<gene>
    <name evidence="3" type="ORF">TUBRATIS_24530</name>
</gene>
<reference evidence="3 4" key="1">
    <citation type="submission" date="2018-10" db="EMBL/GenBank/DDBJ databases">
        <title>Draft genome sequence of the microsporidian Tubulinosema ratisbonensis.</title>
        <authorList>
            <person name="Polonais V."/>
            <person name="Peyretaillade E."/>
            <person name="Niehus S."/>
            <person name="Wawrzyniak I."/>
            <person name="Franchet A."/>
            <person name="Gaspin C."/>
            <person name="Reichstadt M."/>
            <person name="Belser C."/>
            <person name="Labadie K."/>
            <person name="Delbac F."/>
            <person name="Ferrandon D."/>
        </authorList>
    </citation>
    <scope>NUCLEOTIDE SEQUENCE [LARGE SCALE GENOMIC DNA]</scope>
    <source>
        <strain evidence="3 4">Franzen</strain>
    </source>
</reference>
<feature type="domain" description="USP" evidence="2">
    <location>
        <begin position="49"/>
        <end position="311"/>
    </location>
</feature>
<keyword evidence="4" id="KW-1185">Reference proteome</keyword>
<protein>
    <recommendedName>
        <fullName evidence="2">USP domain-containing protein</fullName>
    </recommendedName>
</protein>
<dbReference type="OrthoDB" id="289038at2759"/>
<dbReference type="Gene3D" id="3.90.70.10">
    <property type="entry name" value="Cysteine proteinases"/>
    <property type="match status" value="1"/>
</dbReference>
<evidence type="ECO:0000313" key="4">
    <source>
        <dbReference type="Proteomes" id="UP000282876"/>
    </source>
</evidence>
<dbReference type="InterPro" id="IPR038765">
    <property type="entry name" value="Papain-like_cys_pep_sf"/>
</dbReference>
<evidence type="ECO:0000256" key="1">
    <source>
        <dbReference type="SAM" id="Phobius"/>
    </source>
</evidence>
<name>A0A437AIV0_9MICR</name>
<dbReference type="CDD" id="cd02257">
    <property type="entry name" value="Peptidase_C19"/>
    <property type="match status" value="1"/>
</dbReference>
<keyword evidence="1" id="KW-1133">Transmembrane helix</keyword>
<dbReference type="InterPro" id="IPR028889">
    <property type="entry name" value="USP"/>
</dbReference>
<dbReference type="EMBL" id="RCSS01000645">
    <property type="protein sequence ID" value="RVD91105.1"/>
    <property type="molecule type" value="Genomic_DNA"/>
</dbReference>
<feature type="transmembrane region" description="Helical" evidence="1">
    <location>
        <begin position="7"/>
        <end position="22"/>
    </location>
</feature>
<dbReference type="SUPFAM" id="SSF54001">
    <property type="entry name" value="Cysteine proteinases"/>
    <property type="match status" value="1"/>
</dbReference>
<dbReference type="PROSITE" id="PS50235">
    <property type="entry name" value="USP_3"/>
    <property type="match status" value="1"/>
</dbReference>
<evidence type="ECO:0000313" key="3">
    <source>
        <dbReference type="EMBL" id="RVD91105.1"/>
    </source>
</evidence>
<dbReference type="VEuPathDB" id="MicrosporidiaDB:TUBRATIS_24530"/>
<organism evidence="3 4">
    <name type="scientific">Tubulinosema ratisbonensis</name>
    <dbReference type="NCBI Taxonomy" id="291195"/>
    <lineage>
        <taxon>Eukaryota</taxon>
        <taxon>Fungi</taxon>
        <taxon>Fungi incertae sedis</taxon>
        <taxon>Microsporidia</taxon>
        <taxon>Tubulinosematoidea</taxon>
        <taxon>Tubulinosematidae</taxon>
        <taxon>Tubulinosema</taxon>
    </lineage>
</organism>
<sequence>MKTKLKDFIFLLTIPLIIYFILDDYTKKQDYSRMLISTKSPSQQNRKFVMLVNKTNNVCYFNCIIQSLLPFKDYFDKYEGKMALILRNLFITIEKTDEFSVNLLPEYKKALDVLKMSRFNIFKPGDAMELIHFILNHIIGHEIKKQNIEIQEDFYFHQSEYQKIKYIKVIQDFCTIVEFEHSEYYWFVPVISHSFNSPTIQIILNDFFRINKKPTTKRFINLPKVFIVNFWKKLGNLSEINLADQLYIKIDETEYRLNSVILFIKRENGGHYYSASLVKNQWYLFDEDKITQININNYKTGFIAVAIYEKLGYSLK</sequence>
<comment type="caution">
    <text evidence="3">The sequence shown here is derived from an EMBL/GenBank/DDBJ whole genome shotgun (WGS) entry which is preliminary data.</text>
</comment>
<dbReference type="AlphaFoldDB" id="A0A437AIV0"/>
<proteinExistence type="predicted"/>
<dbReference type="Pfam" id="PF00443">
    <property type="entry name" value="UCH"/>
    <property type="match status" value="1"/>
</dbReference>
<keyword evidence="1" id="KW-0472">Membrane</keyword>
<dbReference type="GO" id="GO:0016579">
    <property type="term" value="P:protein deubiquitination"/>
    <property type="evidence" value="ECO:0007669"/>
    <property type="project" value="InterPro"/>
</dbReference>
<evidence type="ECO:0000259" key="2">
    <source>
        <dbReference type="PROSITE" id="PS50235"/>
    </source>
</evidence>
<dbReference type="Proteomes" id="UP000282876">
    <property type="component" value="Unassembled WGS sequence"/>
</dbReference>
<keyword evidence="1" id="KW-0812">Transmembrane</keyword>
<dbReference type="InterPro" id="IPR001394">
    <property type="entry name" value="Peptidase_C19_UCH"/>
</dbReference>
<dbReference type="GO" id="GO:0004843">
    <property type="term" value="F:cysteine-type deubiquitinase activity"/>
    <property type="evidence" value="ECO:0007669"/>
    <property type="project" value="InterPro"/>
</dbReference>
<accession>A0A437AIV0</accession>